<sequence>MSMRFLLDLSSPRILSPRMLKQRQLRAFKWVVIISEAGQMQFRDQLQSVTLPIGQRYTRQSVLNKSMPSKLRRTANKTIKKKRSPSKVNRFEVIEVLRKCQFAKTSGCVELECKVKKSKEIQWLTENYVMKNFPKQYADFGKKLSKDKFGGLLVYPIDKVVGKKIERGELFYQVKWWGYAHCHNTWETAENLAEATEQIANYENSLDTKKKGTAQATTLPSKKGVPLLSPLRKVGPGSL</sequence>
<dbReference type="InterPro" id="IPR000953">
    <property type="entry name" value="Chromo/chromo_shadow_dom"/>
</dbReference>
<evidence type="ECO:0000313" key="5">
    <source>
        <dbReference type="Proteomes" id="UP000887574"/>
    </source>
</evidence>
<dbReference type="InterPro" id="IPR023780">
    <property type="entry name" value="Chromo_domain"/>
</dbReference>
<dbReference type="InterPro" id="IPR051219">
    <property type="entry name" value="Heterochromatin_chromo-domain"/>
</dbReference>
<evidence type="ECO:0000313" key="6">
    <source>
        <dbReference type="WBParaSite" id="jg14282"/>
    </source>
</evidence>
<feature type="region of interest" description="Disordered" evidence="3">
    <location>
        <begin position="210"/>
        <end position="239"/>
    </location>
</feature>
<evidence type="ECO:0000256" key="2">
    <source>
        <dbReference type="ARBA" id="ARBA00023242"/>
    </source>
</evidence>
<dbReference type="PROSITE" id="PS50013">
    <property type="entry name" value="CHROMO_2"/>
    <property type="match status" value="1"/>
</dbReference>
<dbReference type="Gene3D" id="2.40.50.40">
    <property type="match status" value="1"/>
</dbReference>
<evidence type="ECO:0000256" key="1">
    <source>
        <dbReference type="ARBA" id="ARBA00004123"/>
    </source>
</evidence>
<dbReference type="InterPro" id="IPR016197">
    <property type="entry name" value="Chromo-like_dom_sf"/>
</dbReference>
<dbReference type="CDD" id="cd00024">
    <property type="entry name" value="CD_CSD"/>
    <property type="match status" value="1"/>
</dbReference>
<evidence type="ECO:0000256" key="3">
    <source>
        <dbReference type="SAM" id="MobiDB-lite"/>
    </source>
</evidence>
<accession>A0A915CZC8</accession>
<comment type="subcellular location">
    <subcellularLocation>
        <location evidence="1">Nucleus</location>
    </subcellularLocation>
</comment>
<reference evidence="6" key="1">
    <citation type="submission" date="2022-11" db="UniProtKB">
        <authorList>
            <consortium name="WormBaseParasite"/>
        </authorList>
    </citation>
    <scope>IDENTIFICATION</scope>
</reference>
<name>A0A915CZC8_9BILA</name>
<keyword evidence="5" id="KW-1185">Reference proteome</keyword>
<dbReference type="AlphaFoldDB" id="A0A915CZC8"/>
<dbReference type="SUPFAM" id="SSF54160">
    <property type="entry name" value="Chromo domain-like"/>
    <property type="match status" value="1"/>
</dbReference>
<dbReference type="PROSITE" id="PS00598">
    <property type="entry name" value="CHROMO_1"/>
    <property type="match status" value="1"/>
</dbReference>
<dbReference type="Pfam" id="PF00385">
    <property type="entry name" value="Chromo"/>
    <property type="match status" value="1"/>
</dbReference>
<dbReference type="SMART" id="SM00298">
    <property type="entry name" value="CHROMO"/>
    <property type="match status" value="1"/>
</dbReference>
<feature type="domain" description="Chromo" evidence="4">
    <location>
        <begin position="155"/>
        <end position="214"/>
    </location>
</feature>
<keyword evidence="2" id="KW-0539">Nucleus</keyword>
<evidence type="ECO:0000259" key="4">
    <source>
        <dbReference type="PROSITE" id="PS50013"/>
    </source>
</evidence>
<proteinExistence type="predicted"/>
<dbReference type="WBParaSite" id="jg14282">
    <property type="protein sequence ID" value="jg14282"/>
    <property type="gene ID" value="jg14282"/>
</dbReference>
<dbReference type="Proteomes" id="UP000887574">
    <property type="component" value="Unplaced"/>
</dbReference>
<dbReference type="PANTHER" id="PTHR22812">
    <property type="entry name" value="CHROMOBOX PROTEIN"/>
    <property type="match status" value="1"/>
</dbReference>
<organism evidence="5 6">
    <name type="scientific">Ditylenchus dipsaci</name>
    <dbReference type="NCBI Taxonomy" id="166011"/>
    <lineage>
        <taxon>Eukaryota</taxon>
        <taxon>Metazoa</taxon>
        <taxon>Ecdysozoa</taxon>
        <taxon>Nematoda</taxon>
        <taxon>Chromadorea</taxon>
        <taxon>Rhabditida</taxon>
        <taxon>Tylenchina</taxon>
        <taxon>Tylenchomorpha</taxon>
        <taxon>Sphaerularioidea</taxon>
        <taxon>Anguinidae</taxon>
        <taxon>Anguininae</taxon>
        <taxon>Ditylenchus</taxon>
    </lineage>
</organism>
<dbReference type="GO" id="GO:0005634">
    <property type="term" value="C:nucleus"/>
    <property type="evidence" value="ECO:0007669"/>
    <property type="project" value="UniProtKB-SubCell"/>
</dbReference>
<dbReference type="InterPro" id="IPR023779">
    <property type="entry name" value="Chromodomain_CS"/>
</dbReference>
<protein>
    <submittedName>
        <fullName evidence="6">Chromo domain-containing protein</fullName>
    </submittedName>
</protein>